<dbReference type="InterPro" id="IPR003323">
    <property type="entry name" value="OTU_dom"/>
</dbReference>
<feature type="compositionally biased region" description="Low complexity" evidence="1">
    <location>
        <begin position="342"/>
        <end position="376"/>
    </location>
</feature>
<feature type="compositionally biased region" description="Basic residues" evidence="1">
    <location>
        <begin position="426"/>
        <end position="436"/>
    </location>
</feature>
<evidence type="ECO:0000256" key="1">
    <source>
        <dbReference type="SAM" id="MobiDB-lite"/>
    </source>
</evidence>
<evidence type="ECO:0000313" key="4">
    <source>
        <dbReference type="Proteomes" id="UP000326924"/>
    </source>
</evidence>
<proteinExistence type="predicted"/>
<sequence length="462" mass="50767">MLSHEDIGHAGTSRMANITRYDDEFPLLEGLGLYAAITTGDGNCLFHSLSDQLYGHNGNHHELRLRVVEHMRKHASYFKPFVNVAPVRRAPRRKVAATSKADLETHSQNEIDQAYEYRLQQMQNSGVFGDNLEIQAFAREFGVNVKIYQRKLCYVISADNESGNPDKDGKAVHIAYHRWEHYSSIRNRTGPHMGPPSVSARPVSTTPIDPIMEDIVAASLPYDENPTKIRVTLEECKGDINATVAILLEDWKERADNQEDLGSVCDDQMDYGAPVSTLSPGSAKVMDESTVEAPSPTQQPATIYTSVMPRILECTPARDAISATLEITQGDASRIKRRKSADGSPASATVSSSDDSSSAGSSGASSGASSGSSESDIVARRRRKPAFKPTMPPQPTRRSPRIEAKARLVAEALAAPSPPDLPQTPRPKRKYNRKKPVATGSRRQKCGNNMNYVTDGFRELYV</sequence>
<comment type="caution">
    <text evidence="3">The sequence shown here is derived from an EMBL/GenBank/DDBJ whole genome shotgun (WGS) entry which is preliminary data.</text>
</comment>
<dbReference type="SUPFAM" id="SSF54001">
    <property type="entry name" value="Cysteine proteinases"/>
    <property type="match status" value="1"/>
</dbReference>
<evidence type="ECO:0000313" key="3">
    <source>
        <dbReference type="EMBL" id="KAA8904999.1"/>
    </source>
</evidence>
<gene>
    <name evidence="3" type="ORF">FN846DRAFT_907576</name>
</gene>
<feature type="domain" description="OTU" evidence="2">
    <location>
        <begin position="33"/>
        <end position="188"/>
    </location>
</feature>
<dbReference type="InterPro" id="IPR038765">
    <property type="entry name" value="Papain-like_cys_pep_sf"/>
</dbReference>
<feature type="region of interest" description="Disordered" evidence="1">
    <location>
        <begin position="332"/>
        <end position="447"/>
    </location>
</feature>
<name>A0A5J5EWP6_9PEZI</name>
<dbReference type="InParanoid" id="A0A5J5EWP6"/>
<keyword evidence="4" id="KW-1185">Reference proteome</keyword>
<dbReference type="GO" id="GO:0016579">
    <property type="term" value="P:protein deubiquitination"/>
    <property type="evidence" value="ECO:0007669"/>
    <property type="project" value="TreeGrafter"/>
</dbReference>
<dbReference type="Proteomes" id="UP000326924">
    <property type="component" value="Unassembled WGS sequence"/>
</dbReference>
<dbReference type="OrthoDB" id="409956at2759"/>
<dbReference type="Gene3D" id="3.90.70.80">
    <property type="match status" value="1"/>
</dbReference>
<dbReference type="PANTHER" id="PTHR12419:SF7">
    <property type="entry name" value="OTU DOMAIN-CONTAINING PROTEIN 3"/>
    <property type="match status" value="1"/>
</dbReference>
<dbReference type="PROSITE" id="PS50802">
    <property type="entry name" value="OTU"/>
    <property type="match status" value="1"/>
</dbReference>
<evidence type="ECO:0000259" key="2">
    <source>
        <dbReference type="PROSITE" id="PS50802"/>
    </source>
</evidence>
<accession>A0A5J5EWP6</accession>
<dbReference type="InterPro" id="IPR050704">
    <property type="entry name" value="Peptidase_C85-like"/>
</dbReference>
<reference evidence="3 4" key="1">
    <citation type="submission" date="2019-09" db="EMBL/GenBank/DDBJ databases">
        <title>Draft genome of the ectomycorrhizal ascomycete Sphaerosporella brunnea.</title>
        <authorList>
            <consortium name="DOE Joint Genome Institute"/>
            <person name="Benucci G.M."/>
            <person name="Marozzi G."/>
            <person name="Antonielli L."/>
            <person name="Sanchez S."/>
            <person name="Marco P."/>
            <person name="Wang X."/>
            <person name="Falini L.B."/>
            <person name="Barry K."/>
            <person name="Haridas S."/>
            <person name="Lipzen A."/>
            <person name="Labutti K."/>
            <person name="Grigoriev I.V."/>
            <person name="Murat C."/>
            <person name="Martin F."/>
            <person name="Albertini E."/>
            <person name="Donnini D."/>
            <person name="Bonito G."/>
        </authorList>
    </citation>
    <scope>NUCLEOTIDE SEQUENCE [LARGE SCALE GENOMIC DNA]</scope>
    <source>
        <strain evidence="3 4">Sb_GMNB300</strain>
    </source>
</reference>
<feature type="compositionally biased region" description="Pro residues" evidence="1">
    <location>
        <begin position="416"/>
        <end position="425"/>
    </location>
</feature>
<dbReference type="EMBL" id="VXIS01000102">
    <property type="protein sequence ID" value="KAA8904999.1"/>
    <property type="molecule type" value="Genomic_DNA"/>
</dbReference>
<dbReference type="AlphaFoldDB" id="A0A5J5EWP6"/>
<dbReference type="CDD" id="cd22756">
    <property type="entry name" value="OTU_OTUD3-like"/>
    <property type="match status" value="1"/>
</dbReference>
<dbReference type="PANTHER" id="PTHR12419">
    <property type="entry name" value="OTU DOMAIN CONTAINING PROTEIN"/>
    <property type="match status" value="1"/>
</dbReference>
<dbReference type="GO" id="GO:0004843">
    <property type="term" value="F:cysteine-type deubiquitinase activity"/>
    <property type="evidence" value="ECO:0007669"/>
    <property type="project" value="TreeGrafter"/>
</dbReference>
<organism evidence="3 4">
    <name type="scientific">Sphaerosporella brunnea</name>
    <dbReference type="NCBI Taxonomy" id="1250544"/>
    <lineage>
        <taxon>Eukaryota</taxon>
        <taxon>Fungi</taxon>
        <taxon>Dikarya</taxon>
        <taxon>Ascomycota</taxon>
        <taxon>Pezizomycotina</taxon>
        <taxon>Pezizomycetes</taxon>
        <taxon>Pezizales</taxon>
        <taxon>Pyronemataceae</taxon>
        <taxon>Sphaerosporella</taxon>
    </lineage>
</organism>
<protein>
    <recommendedName>
        <fullName evidence="2">OTU domain-containing protein</fullName>
    </recommendedName>
</protein>
<dbReference type="Pfam" id="PF02338">
    <property type="entry name" value="OTU"/>
    <property type="match status" value="1"/>
</dbReference>
<feature type="region of interest" description="Disordered" evidence="1">
    <location>
        <begin position="278"/>
        <end position="300"/>
    </location>
</feature>